<dbReference type="AlphaFoldDB" id="A0A8J6B5Z6"/>
<gene>
    <name evidence="2" type="ORF">J8273_5044</name>
</gene>
<reference evidence="2" key="1">
    <citation type="submission" date="2021-05" db="EMBL/GenBank/DDBJ databases">
        <title>A free-living protist that lacks canonical eukaryotic 1 DNA replication and segregation systems.</title>
        <authorList>
            <person name="Salas-Leiva D.E."/>
            <person name="Tromer E.C."/>
            <person name="Curtis B.A."/>
            <person name="Jerlstrom-Hultqvist J."/>
            <person name="Kolisko M."/>
            <person name="Yi Z."/>
            <person name="Salas-Leiva J.S."/>
            <person name="Gallot-Lavallee L."/>
            <person name="Kops G.J.P.L."/>
            <person name="Archibald J.M."/>
            <person name="Simpson A.G.B."/>
            <person name="Roger A.J."/>
        </authorList>
    </citation>
    <scope>NUCLEOTIDE SEQUENCE</scope>
    <source>
        <strain evidence="2">BICM</strain>
    </source>
</reference>
<protein>
    <submittedName>
        <fullName evidence="2">Uncharacterized protein</fullName>
    </submittedName>
</protein>
<feature type="compositionally biased region" description="Basic residues" evidence="1">
    <location>
        <begin position="128"/>
        <end position="138"/>
    </location>
</feature>
<feature type="region of interest" description="Disordered" evidence="1">
    <location>
        <begin position="94"/>
        <end position="138"/>
    </location>
</feature>
<evidence type="ECO:0000256" key="1">
    <source>
        <dbReference type="SAM" id="MobiDB-lite"/>
    </source>
</evidence>
<keyword evidence="3" id="KW-1185">Reference proteome</keyword>
<evidence type="ECO:0000313" key="3">
    <source>
        <dbReference type="Proteomes" id="UP000717585"/>
    </source>
</evidence>
<sequence length="163" mass="18134">MDQGVGQEYRALRAFELERMAHSVPDQQYMMWNESLIFYELNDPLSFSMRTSNDDDSDGSDDSCVPSTPTSIQFTSFEDLRGIYTDALRSVEQMRFMPPAPHRPASPSNGADSGSTEVSAPSDQAVGRAKKIKVKKGKSMLSNPIKRVIVKRKKGKLAAVSQR</sequence>
<dbReference type="EMBL" id="JAHDYR010000024">
    <property type="protein sequence ID" value="KAG9393557.1"/>
    <property type="molecule type" value="Genomic_DNA"/>
</dbReference>
<accession>A0A8J6B5Z6</accession>
<organism evidence="2 3">
    <name type="scientific">Carpediemonas membranifera</name>
    <dbReference type="NCBI Taxonomy" id="201153"/>
    <lineage>
        <taxon>Eukaryota</taxon>
        <taxon>Metamonada</taxon>
        <taxon>Carpediemonas-like organisms</taxon>
        <taxon>Carpediemonas</taxon>
    </lineage>
</organism>
<proteinExistence type="predicted"/>
<feature type="compositionally biased region" description="Polar residues" evidence="1">
    <location>
        <begin position="106"/>
        <end position="122"/>
    </location>
</feature>
<evidence type="ECO:0000313" key="2">
    <source>
        <dbReference type="EMBL" id="KAG9393557.1"/>
    </source>
</evidence>
<feature type="region of interest" description="Disordered" evidence="1">
    <location>
        <begin position="50"/>
        <end position="71"/>
    </location>
</feature>
<name>A0A8J6B5Z6_9EUKA</name>
<dbReference type="Proteomes" id="UP000717585">
    <property type="component" value="Unassembled WGS sequence"/>
</dbReference>
<comment type="caution">
    <text evidence="2">The sequence shown here is derived from an EMBL/GenBank/DDBJ whole genome shotgun (WGS) entry which is preliminary data.</text>
</comment>